<dbReference type="AlphaFoldDB" id="A0A9P6BZS5"/>
<dbReference type="Proteomes" id="UP000807342">
    <property type="component" value="Unassembled WGS sequence"/>
</dbReference>
<comment type="caution">
    <text evidence="4">The sequence shown here is derived from an EMBL/GenBank/DDBJ whole genome shotgun (WGS) entry which is preliminary data.</text>
</comment>
<dbReference type="Pfam" id="PF20151">
    <property type="entry name" value="DUF6533"/>
    <property type="match status" value="1"/>
</dbReference>
<proteinExistence type="predicted"/>
<feature type="transmembrane region" description="Helical" evidence="2">
    <location>
        <begin position="89"/>
        <end position="108"/>
    </location>
</feature>
<dbReference type="EMBL" id="MU151427">
    <property type="protein sequence ID" value="KAF9443860.1"/>
    <property type="molecule type" value="Genomic_DNA"/>
</dbReference>
<evidence type="ECO:0000313" key="4">
    <source>
        <dbReference type="EMBL" id="KAF9443860.1"/>
    </source>
</evidence>
<keyword evidence="5" id="KW-1185">Reference proteome</keyword>
<evidence type="ECO:0000256" key="1">
    <source>
        <dbReference type="SAM" id="MobiDB-lite"/>
    </source>
</evidence>
<name>A0A9P6BZS5_9AGAR</name>
<keyword evidence="2" id="KW-1133">Transmembrane helix</keyword>
<keyword evidence="2" id="KW-0812">Transmembrane</keyword>
<reference evidence="4" key="1">
    <citation type="submission" date="2020-11" db="EMBL/GenBank/DDBJ databases">
        <authorList>
            <consortium name="DOE Joint Genome Institute"/>
            <person name="Ahrendt S."/>
            <person name="Riley R."/>
            <person name="Andreopoulos W."/>
            <person name="Labutti K."/>
            <person name="Pangilinan J."/>
            <person name="Ruiz-Duenas F.J."/>
            <person name="Barrasa J.M."/>
            <person name="Sanchez-Garcia M."/>
            <person name="Camarero S."/>
            <person name="Miyauchi S."/>
            <person name="Serrano A."/>
            <person name="Linde D."/>
            <person name="Babiker R."/>
            <person name="Drula E."/>
            <person name="Ayuso-Fernandez I."/>
            <person name="Pacheco R."/>
            <person name="Padilla G."/>
            <person name="Ferreira P."/>
            <person name="Barriuso J."/>
            <person name="Kellner H."/>
            <person name="Castanera R."/>
            <person name="Alfaro M."/>
            <person name="Ramirez L."/>
            <person name="Pisabarro A.G."/>
            <person name="Kuo A."/>
            <person name="Tritt A."/>
            <person name="Lipzen A."/>
            <person name="He G."/>
            <person name="Yan M."/>
            <person name="Ng V."/>
            <person name="Cullen D."/>
            <person name="Martin F."/>
            <person name="Rosso M.-N."/>
            <person name="Henrissat B."/>
            <person name="Hibbett D."/>
            <person name="Martinez A.T."/>
            <person name="Grigoriev I.V."/>
        </authorList>
    </citation>
    <scope>NUCLEOTIDE SEQUENCE</scope>
    <source>
        <strain evidence="4">MF-IS2</strain>
    </source>
</reference>
<protein>
    <recommendedName>
        <fullName evidence="3">DUF6533 domain-containing protein</fullName>
    </recommendedName>
</protein>
<feature type="transmembrane region" description="Helical" evidence="2">
    <location>
        <begin position="120"/>
        <end position="138"/>
    </location>
</feature>
<feature type="transmembrane region" description="Helical" evidence="2">
    <location>
        <begin position="204"/>
        <end position="225"/>
    </location>
</feature>
<sequence>MDQTPAEKITLLLSNHTLAILATVSLSILAWDHCLLLPVESQVYISLKKCWNDPRPWLFILLRYMGLGSLLANVFLSSVRHDNCRLASGMFRAFYVLLMAIFCALVTLRISILWKYHADVMSTLVLFGLAVTGLWVAVSTETKPFYQPNVLFGSNCALQPFPSWHSSAYAAALVFNLAAFLLGSVKILRKQSGPGRGVRRDSRILVFLIVCIAASAAMLVVTALGSDQQVSKQATSGFFILLVASMGSRIHLTFEAAELRAPLFKSPQRLVRGDLTSYTGVEQSPSTINQSIMTFPASSIAKVTTVTSTPSSNSYMPLSTSLNSPPHHQPSMSLASNDDLHPINPPIPSNGIVPSRSAAPTLAHQTSASTMAFVSPVQSPRPLPPIPQVRKERASSLIGQGVNLAPVRRAHSASRSPGKRTKKLADMQSGWIDS</sequence>
<accession>A0A9P6BZS5</accession>
<evidence type="ECO:0000259" key="3">
    <source>
        <dbReference type="Pfam" id="PF20151"/>
    </source>
</evidence>
<dbReference type="OrthoDB" id="10503690at2759"/>
<gene>
    <name evidence="4" type="ORF">P691DRAFT_787418</name>
</gene>
<evidence type="ECO:0000256" key="2">
    <source>
        <dbReference type="SAM" id="Phobius"/>
    </source>
</evidence>
<feature type="compositionally biased region" description="Basic residues" evidence="1">
    <location>
        <begin position="408"/>
        <end position="422"/>
    </location>
</feature>
<feature type="domain" description="DUF6533" evidence="3">
    <location>
        <begin position="22"/>
        <end position="67"/>
    </location>
</feature>
<feature type="compositionally biased region" description="Polar residues" evidence="1">
    <location>
        <begin position="315"/>
        <end position="333"/>
    </location>
</feature>
<evidence type="ECO:0000313" key="5">
    <source>
        <dbReference type="Proteomes" id="UP000807342"/>
    </source>
</evidence>
<feature type="transmembrane region" description="Helical" evidence="2">
    <location>
        <begin position="18"/>
        <end position="37"/>
    </location>
</feature>
<keyword evidence="2" id="KW-0472">Membrane</keyword>
<dbReference type="InterPro" id="IPR045340">
    <property type="entry name" value="DUF6533"/>
</dbReference>
<feature type="transmembrane region" description="Helical" evidence="2">
    <location>
        <begin position="57"/>
        <end position="77"/>
    </location>
</feature>
<feature type="region of interest" description="Disordered" evidence="1">
    <location>
        <begin position="312"/>
        <end position="333"/>
    </location>
</feature>
<feature type="region of interest" description="Disordered" evidence="1">
    <location>
        <begin position="398"/>
        <end position="434"/>
    </location>
</feature>
<organism evidence="4 5">
    <name type="scientific">Macrolepiota fuliginosa MF-IS2</name>
    <dbReference type="NCBI Taxonomy" id="1400762"/>
    <lineage>
        <taxon>Eukaryota</taxon>
        <taxon>Fungi</taxon>
        <taxon>Dikarya</taxon>
        <taxon>Basidiomycota</taxon>
        <taxon>Agaricomycotina</taxon>
        <taxon>Agaricomycetes</taxon>
        <taxon>Agaricomycetidae</taxon>
        <taxon>Agaricales</taxon>
        <taxon>Agaricineae</taxon>
        <taxon>Agaricaceae</taxon>
        <taxon>Macrolepiota</taxon>
    </lineage>
</organism>
<feature type="transmembrane region" description="Helical" evidence="2">
    <location>
        <begin position="168"/>
        <end position="188"/>
    </location>
</feature>